<dbReference type="PIRSF" id="PIRSF005690">
    <property type="entry name" value="GerBA"/>
    <property type="match status" value="1"/>
</dbReference>
<evidence type="ECO:0000313" key="6">
    <source>
        <dbReference type="Proteomes" id="UP000076567"/>
    </source>
</evidence>
<keyword evidence="6" id="KW-1185">Reference proteome</keyword>
<feature type="transmembrane region" description="Helical" evidence="4">
    <location>
        <begin position="378"/>
        <end position="399"/>
    </location>
</feature>
<dbReference type="InterPro" id="IPR050768">
    <property type="entry name" value="UPF0353/GerABKA_families"/>
</dbReference>
<keyword evidence="4" id="KW-0812">Transmembrane</keyword>
<sequence length="525" mass="59223">MRQSIFQKLFHNEKYKNQQFSEKDSSEEIAVKKQTISTNLNENLEIFSKLYLIPQNNDVNIRRFLVQGWHKEAALLFINTISDTNLLEEQVLKPLSKNEGTFQSVEDIVTAPGIKRVQVVEDVLIEINRGNAALFIEGDQQVYITSVSNFQGRGIDKAENEVVIKGPKEAFNEKANTNISLLRKKIKTESLIVESMTISKRSKNEVYVLYIHDLVDHELLNKVKERVTKINVDSIQNLSMLEQHIEERTKSLFPTILYTERPDRASSFLEDGYIILLMENSPGSLIMPATFWSFFHTSEDHYLRFIFGNFTRALRLLALFITLFSSALYLSVTNFHAEMLPPDLLLAISSTREIVAFPATIEIFLMEIAFELIREAGLRVPSPIGPTIGIVGALILGQAAVQANVVSPMVVIIVALGGLSSFAIGDIGMNFAVRLSRFFLILCASVFGLYGLTAMFSIGLFYLLSLRSFGVPYFAPMTPKYTSGNDTVFRSLVWNEIFRPGYLKPQDMKKTGDVSNGEKQGQNRN</sequence>
<keyword evidence="4" id="KW-1133">Transmembrane helix</keyword>
<dbReference type="Proteomes" id="UP000076567">
    <property type="component" value="Unassembled WGS sequence"/>
</dbReference>
<feature type="compositionally biased region" description="Polar residues" evidence="3">
    <location>
        <begin position="513"/>
        <end position="525"/>
    </location>
</feature>
<dbReference type="OrthoDB" id="9772630at2"/>
<comment type="caution">
    <text evidence="5">The sequence shown here is derived from an EMBL/GenBank/DDBJ whole genome shotgun (WGS) entry which is preliminary data.</text>
</comment>
<dbReference type="GO" id="GO:0009847">
    <property type="term" value="P:spore germination"/>
    <property type="evidence" value="ECO:0007669"/>
    <property type="project" value="UniProtKB-UniRule"/>
</dbReference>
<feature type="region of interest" description="Disordered" evidence="3">
    <location>
        <begin position="505"/>
        <end position="525"/>
    </location>
</feature>
<dbReference type="PANTHER" id="PTHR22550:SF5">
    <property type="entry name" value="LEUCINE ZIPPER PROTEIN 4"/>
    <property type="match status" value="1"/>
</dbReference>
<organism evidence="5 6">
    <name type="scientific">Fictibacillus phosphorivorans</name>
    <dbReference type="NCBI Taxonomy" id="1221500"/>
    <lineage>
        <taxon>Bacteria</taxon>
        <taxon>Bacillati</taxon>
        <taxon>Bacillota</taxon>
        <taxon>Bacilli</taxon>
        <taxon>Bacillales</taxon>
        <taxon>Fictibacillaceae</taxon>
        <taxon>Fictibacillus</taxon>
    </lineage>
</organism>
<evidence type="ECO:0000256" key="3">
    <source>
        <dbReference type="SAM" id="MobiDB-lite"/>
    </source>
</evidence>
<feature type="transmembrane region" description="Helical" evidence="4">
    <location>
        <begin position="344"/>
        <end position="366"/>
    </location>
</feature>
<dbReference type="RefSeq" id="WP_066236379.1">
    <property type="nucleotide sequence ID" value="NZ_LRFC01000001.1"/>
</dbReference>
<dbReference type="EMBL" id="LRFC01000001">
    <property type="protein sequence ID" value="KZE69032.1"/>
    <property type="molecule type" value="Genomic_DNA"/>
</dbReference>
<evidence type="ECO:0000256" key="4">
    <source>
        <dbReference type="SAM" id="Phobius"/>
    </source>
</evidence>
<dbReference type="GO" id="GO:0005886">
    <property type="term" value="C:plasma membrane"/>
    <property type="evidence" value="ECO:0007669"/>
    <property type="project" value="UniProtKB-SubCell"/>
</dbReference>
<proteinExistence type="inferred from homology"/>
<feature type="transmembrane region" description="Helical" evidence="4">
    <location>
        <begin position="313"/>
        <end position="332"/>
    </location>
</feature>
<dbReference type="InterPro" id="IPR004995">
    <property type="entry name" value="Spore_Ger"/>
</dbReference>
<feature type="transmembrane region" description="Helical" evidence="4">
    <location>
        <begin position="439"/>
        <end position="464"/>
    </location>
</feature>
<comment type="similarity">
    <text evidence="1">Belongs to the GerABKA family.</text>
</comment>
<dbReference type="Pfam" id="PF03323">
    <property type="entry name" value="GerA"/>
    <property type="match status" value="1"/>
</dbReference>
<accession>A0A163SGL7</accession>
<name>A0A163SGL7_9BACL</name>
<protein>
    <submittedName>
        <fullName evidence="5">Spore gernimation protein KA</fullName>
    </submittedName>
</protein>
<evidence type="ECO:0000313" key="5">
    <source>
        <dbReference type="EMBL" id="KZE69032.1"/>
    </source>
</evidence>
<evidence type="ECO:0000256" key="1">
    <source>
        <dbReference type="ARBA" id="ARBA00005278"/>
    </source>
</evidence>
<feature type="transmembrane region" description="Helical" evidence="4">
    <location>
        <begin position="405"/>
        <end position="427"/>
    </location>
</feature>
<dbReference type="AlphaFoldDB" id="A0A163SGL7"/>
<reference evidence="6" key="1">
    <citation type="submission" date="2016-01" db="EMBL/GenBank/DDBJ databases">
        <title>Draft genome of Chromobacterium sp. F49.</title>
        <authorList>
            <person name="Hong K.W."/>
        </authorList>
    </citation>
    <scope>NUCLEOTIDE SEQUENCE [LARGE SCALE GENOMIC DNA]</scope>
    <source>
        <strain evidence="6">P7IIIA</strain>
    </source>
</reference>
<evidence type="ECO:0000256" key="2">
    <source>
        <dbReference type="ARBA" id="ARBA00023136"/>
    </source>
</evidence>
<dbReference type="PANTHER" id="PTHR22550">
    <property type="entry name" value="SPORE GERMINATION PROTEIN"/>
    <property type="match status" value="1"/>
</dbReference>
<keyword evidence="2 4" id="KW-0472">Membrane</keyword>
<gene>
    <name evidence="5" type="ORF">AWM68_01830</name>
</gene>